<dbReference type="InterPro" id="IPR038765">
    <property type="entry name" value="Papain-like_cys_pep_sf"/>
</dbReference>
<keyword evidence="7" id="KW-1015">Disulfide bond</keyword>
<dbReference type="Pfam" id="PF08246">
    <property type="entry name" value="Inhibitor_I29"/>
    <property type="match status" value="1"/>
</dbReference>
<organism evidence="12 13">
    <name type="scientific">Panicum virgatum</name>
    <name type="common">Blackwell switchgrass</name>
    <dbReference type="NCBI Taxonomy" id="38727"/>
    <lineage>
        <taxon>Eukaryota</taxon>
        <taxon>Viridiplantae</taxon>
        <taxon>Streptophyta</taxon>
        <taxon>Embryophyta</taxon>
        <taxon>Tracheophyta</taxon>
        <taxon>Spermatophyta</taxon>
        <taxon>Magnoliopsida</taxon>
        <taxon>Liliopsida</taxon>
        <taxon>Poales</taxon>
        <taxon>Poaceae</taxon>
        <taxon>PACMAD clade</taxon>
        <taxon>Panicoideae</taxon>
        <taxon>Panicodae</taxon>
        <taxon>Paniceae</taxon>
        <taxon>Panicinae</taxon>
        <taxon>Panicum</taxon>
        <taxon>Panicum sect. Hiantes</taxon>
    </lineage>
</organism>
<dbReference type="GO" id="GO:0008234">
    <property type="term" value="F:cysteine-type peptidase activity"/>
    <property type="evidence" value="ECO:0007669"/>
    <property type="project" value="UniProtKB-KW"/>
</dbReference>
<keyword evidence="13" id="KW-1185">Reference proteome</keyword>
<dbReference type="PROSITE" id="PS00640">
    <property type="entry name" value="THIOL_PROTEASE_ASN"/>
    <property type="match status" value="1"/>
</dbReference>
<feature type="chain" id="PRO_5035929708" evidence="9">
    <location>
        <begin position="21"/>
        <end position="412"/>
    </location>
</feature>
<dbReference type="InterPro" id="IPR025661">
    <property type="entry name" value="Pept_asp_AS"/>
</dbReference>
<keyword evidence="5" id="KW-0788">Thiol protease</keyword>
<gene>
    <name evidence="12" type="ORF">PVAP13_1NG238300</name>
</gene>
<dbReference type="SUPFAM" id="SSF54001">
    <property type="entry name" value="Cysteine proteinases"/>
    <property type="match status" value="2"/>
</dbReference>
<keyword evidence="6" id="KW-0865">Zymogen</keyword>
<feature type="signal peptide" evidence="9">
    <location>
        <begin position="1"/>
        <end position="20"/>
    </location>
</feature>
<evidence type="ECO:0000256" key="5">
    <source>
        <dbReference type="ARBA" id="ARBA00022807"/>
    </source>
</evidence>
<dbReference type="AlphaFoldDB" id="A0A8T0X0U3"/>
<dbReference type="FunFam" id="3.90.70.10:FF:000057">
    <property type="entry name" value="Cysteine protease RD19A"/>
    <property type="match status" value="1"/>
</dbReference>
<dbReference type="EMBL" id="CM029038">
    <property type="protein sequence ID" value="KAG2650883.1"/>
    <property type="molecule type" value="Genomic_DNA"/>
</dbReference>
<protein>
    <submittedName>
        <fullName evidence="12">Uncharacterized protein</fullName>
    </submittedName>
</protein>
<dbReference type="InterPro" id="IPR013201">
    <property type="entry name" value="Prot_inhib_I29"/>
</dbReference>
<dbReference type="SMART" id="SM00848">
    <property type="entry name" value="Inhibitor_I29"/>
    <property type="match status" value="1"/>
</dbReference>
<dbReference type="InterPro" id="IPR039417">
    <property type="entry name" value="Peptidase_C1A_papain-like"/>
</dbReference>
<dbReference type="Gene3D" id="3.90.70.10">
    <property type="entry name" value="Cysteine proteinases"/>
    <property type="match status" value="1"/>
</dbReference>
<sequence length="412" mass="44386">MAHRVLLLLSLAAAAAVVTAAVDAEDPLIRQVVPGGDDNDLELNAESHFLSFVQRFGKSYKDADEHAYRLSVFKSNLRRARRHQLLDPSAEHGITKFSDLTPAEFRRTYLGLRKSRRALLRELGGSAHEAPVLPTDGLPEDFDWRDHGAVGPVKNQSMFYNFARSSPVAGCKARGRGMGPAALQCVDACSSNRVARGAFSPTAAGAASGALEGAHYLATGKLEVLSEQQFVDCDHECDSSEPDSCDAGCNGGLMTTAFSYLQKAGGLESEKDYPYTGRDGKCNFDKSKIVASVQNFSVVSVDEGQIAANLIKHGPLAIGINAAYMQTYIGGVSCPYICGRHLDHGVLLVGYGAAGFAPIRLKEKPYWIIKNSWGENWGENGYYKICRGSNARNKCGVDSMVSTVSAIHASKE</sequence>
<dbReference type="Proteomes" id="UP000823388">
    <property type="component" value="Chromosome 1N"/>
</dbReference>
<evidence type="ECO:0000256" key="2">
    <source>
        <dbReference type="ARBA" id="ARBA00022670"/>
    </source>
</evidence>
<comment type="similarity">
    <text evidence="1">Belongs to the peptidase C1 family.</text>
</comment>
<evidence type="ECO:0000313" key="12">
    <source>
        <dbReference type="EMBL" id="KAG2650883.1"/>
    </source>
</evidence>
<evidence type="ECO:0000256" key="3">
    <source>
        <dbReference type="ARBA" id="ARBA00022729"/>
    </source>
</evidence>
<evidence type="ECO:0000256" key="4">
    <source>
        <dbReference type="ARBA" id="ARBA00022801"/>
    </source>
</evidence>
<dbReference type="GO" id="GO:0006508">
    <property type="term" value="P:proteolysis"/>
    <property type="evidence" value="ECO:0007669"/>
    <property type="project" value="UniProtKB-KW"/>
</dbReference>
<comment type="caution">
    <text evidence="12">The sequence shown here is derived from an EMBL/GenBank/DDBJ whole genome shotgun (WGS) entry which is preliminary data.</text>
</comment>
<keyword evidence="3 9" id="KW-0732">Signal</keyword>
<evidence type="ECO:0000256" key="8">
    <source>
        <dbReference type="ARBA" id="ARBA00023180"/>
    </source>
</evidence>
<feature type="domain" description="Peptidase C1A papain C-terminal" evidence="10">
    <location>
        <begin position="138"/>
        <end position="405"/>
    </location>
</feature>
<evidence type="ECO:0000259" key="11">
    <source>
        <dbReference type="SMART" id="SM00848"/>
    </source>
</evidence>
<dbReference type="CDD" id="cd02248">
    <property type="entry name" value="Peptidase_C1A"/>
    <property type="match status" value="1"/>
</dbReference>
<dbReference type="InterPro" id="IPR000668">
    <property type="entry name" value="Peptidase_C1A_C"/>
</dbReference>
<name>A0A8T0X0U3_PANVG</name>
<keyword evidence="8" id="KW-0325">Glycoprotein</keyword>
<dbReference type="PANTHER" id="PTHR12411">
    <property type="entry name" value="CYSTEINE PROTEASE FAMILY C1-RELATED"/>
    <property type="match status" value="1"/>
</dbReference>
<evidence type="ECO:0000256" key="9">
    <source>
        <dbReference type="SAM" id="SignalP"/>
    </source>
</evidence>
<dbReference type="GO" id="GO:0000323">
    <property type="term" value="C:lytic vacuole"/>
    <property type="evidence" value="ECO:0007669"/>
    <property type="project" value="UniProtKB-ARBA"/>
</dbReference>
<dbReference type="InterPro" id="IPR025660">
    <property type="entry name" value="Pept_his_AS"/>
</dbReference>
<evidence type="ECO:0000256" key="1">
    <source>
        <dbReference type="ARBA" id="ARBA00008455"/>
    </source>
</evidence>
<keyword evidence="2" id="KW-0645">Protease</keyword>
<accession>A0A8T0X0U3</accession>
<dbReference type="Pfam" id="PF00112">
    <property type="entry name" value="Peptidase_C1"/>
    <property type="match status" value="1"/>
</dbReference>
<dbReference type="PROSITE" id="PS00639">
    <property type="entry name" value="THIOL_PROTEASE_HIS"/>
    <property type="match status" value="1"/>
</dbReference>
<evidence type="ECO:0000259" key="10">
    <source>
        <dbReference type="SMART" id="SM00645"/>
    </source>
</evidence>
<dbReference type="InterPro" id="IPR013128">
    <property type="entry name" value="Peptidase_C1A"/>
</dbReference>
<evidence type="ECO:0000313" key="13">
    <source>
        <dbReference type="Proteomes" id="UP000823388"/>
    </source>
</evidence>
<proteinExistence type="inferred from homology"/>
<evidence type="ECO:0000256" key="7">
    <source>
        <dbReference type="ARBA" id="ARBA00023157"/>
    </source>
</evidence>
<reference evidence="12" key="1">
    <citation type="submission" date="2020-05" db="EMBL/GenBank/DDBJ databases">
        <title>WGS assembly of Panicum virgatum.</title>
        <authorList>
            <person name="Lovell J.T."/>
            <person name="Jenkins J."/>
            <person name="Shu S."/>
            <person name="Juenger T.E."/>
            <person name="Schmutz J."/>
        </authorList>
    </citation>
    <scope>NUCLEOTIDE SEQUENCE</scope>
    <source>
        <strain evidence="12">AP13</strain>
    </source>
</reference>
<evidence type="ECO:0000256" key="6">
    <source>
        <dbReference type="ARBA" id="ARBA00023145"/>
    </source>
</evidence>
<feature type="domain" description="Cathepsin propeptide inhibitor" evidence="11">
    <location>
        <begin position="49"/>
        <end position="105"/>
    </location>
</feature>
<keyword evidence="4" id="KW-0378">Hydrolase</keyword>
<dbReference type="SMART" id="SM00645">
    <property type="entry name" value="Pept_C1"/>
    <property type="match status" value="1"/>
</dbReference>